<keyword evidence="2" id="KW-1133">Transmembrane helix</keyword>
<keyword evidence="3" id="KW-0732">Signal</keyword>
<proteinExistence type="predicted"/>
<dbReference type="AlphaFoldDB" id="A0A9P5D4K2"/>
<dbReference type="GO" id="GO:0000030">
    <property type="term" value="F:mannosyltransferase activity"/>
    <property type="evidence" value="ECO:0007669"/>
    <property type="project" value="TreeGrafter"/>
</dbReference>
<dbReference type="EMBL" id="JAANYQ010000006">
    <property type="protein sequence ID" value="KAF4123631.1"/>
    <property type="molecule type" value="Genomic_DNA"/>
</dbReference>
<evidence type="ECO:0000256" key="2">
    <source>
        <dbReference type="SAM" id="Phobius"/>
    </source>
</evidence>
<feature type="chain" id="PRO_5040310799" evidence="3">
    <location>
        <begin position="24"/>
        <end position="220"/>
    </location>
</feature>
<evidence type="ECO:0000256" key="1">
    <source>
        <dbReference type="SAM" id="MobiDB-lite"/>
    </source>
</evidence>
<dbReference type="PANTHER" id="PTHR28022">
    <property type="entry name" value="GPI MANNOSYLTRANSFERASE 2 SUBUNIT PGA1"/>
    <property type="match status" value="1"/>
</dbReference>
<dbReference type="GO" id="GO:0006506">
    <property type="term" value="P:GPI anchor biosynthetic process"/>
    <property type="evidence" value="ECO:0007669"/>
    <property type="project" value="TreeGrafter"/>
</dbReference>
<dbReference type="InterPro" id="IPR019433">
    <property type="entry name" value="GPI_ManTrfase_II_coact_Pga1"/>
</dbReference>
<evidence type="ECO:0000313" key="5">
    <source>
        <dbReference type="Proteomes" id="UP000749293"/>
    </source>
</evidence>
<name>A0A9P5D4K2_9HYPO</name>
<dbReference type="GO" id="GO:0005789">
    <property type="term" value="C:endoplasmic reticulum membrane"/>
    <property type="evidence" value="ECO:0007669"/>
    <property type="project" value="TreeGrafter"/>
</dbReference>
<feature type="region of interest" description="Disordered" evidence="1">
    <location>
        <begin position="105"/>
        <end position="130"/>
    </location>
</feature>
<dbReference type="GeneID" id="55972557"/>
<accession>A0A9P5D4K2</accession>
<gene>
    <name evidence="4" type="ORF">GMORB2_6332</name>
</gene>
<evidence type="ECO:0000256" key="3">
    <source>
        <dbReference type="SAM" id="SignalP"/>
    </source>
</evidence>
<organism evidence="4 5">
    <name type="scientific">Geosmithia morbida</name>
    <dbReference type="NCBI Taxonomy" id="1094350"/>
    <lineage>
        <taxon>Eukaryota</taxon>
        <taxon>Fungi</taxon>
        <taxon>Dikarya</taxon>
        <taxon>Ascomycota</taxon>
        <taxon>Pezizomycotina</taxon>
        <taxon>Sordariomycetes</taxon>
        <taxon>Hypocreomycetidae</taxon>
        <taxon>Hypocreales</taxon>
        <taxon>Bionectriaceae</taxon>
        <taxon>Geosmithia</taxon>
    </lineage>
</organism>
<feature type="region of interest" description="Disordered" evidence="1">
    <location>
        <begin position="67"/>
        <end position="86"/>
    </location>
</feature>
<dbReference type="Proteomes" id="UP000749293">
    <property type="component" value="Unassembled WGS sequence"/>
</dbReference>
<protein>
    <submittedName>
        <fullName evidence="4">Uncharacterized protein</fullName>
    </submittedName>
</protein>
<keyword evidence="2" id="KW-0812">Transmembrane</keyword>
<dbReference type="PANTHER" id="PTHR28022:SF1">
    <property type="entry name" value="GPI MANNOSYLTRANSFERASE 2 SUBUNIT PGA1"/>
    <property type="match status" value="1"/>
</dbReference>
<dbReference type="GO" id="GO:0031501">
    <property type="term" value="C:mannosyltransferase complex"/>
    <property type="evidence" value="ECO:0007669"/>
    <property type="project" value="TreeGrafter"/>
</dbReference>
<dbReference type="OrthoDB" id="3360032at2759"/>
<comment type="caution">
    <text evidence="4">The sequence shown here is derived from an EMBL/GenBank/DDBJ whole genome shotgun (WGS) entry which is preliminary data.</text>
</comment>
<feature type="transmembrane region" description="Helical" evidence="2">
    <location>
        <begin position="182"/>
        <end position="201"/>
    </location>
</feature>
<keyword evidence="2" id="KW-0472">Membrane</keyword>
<keyword evidence="5" id="KW-1185">Reference proteome</keyword>
<feature type="signal peptide" evidence="3">
    <location>
        <begin position="1"/>
        <end position="23"/>
    </location>
</feature>
<feature type="compositionally biased region" description="Basic and acidic residues" evidence="1">
    <location>
        <begin position="106"/>
        <end position="130"/>
    </location>
</feature>
<sequence length="220" mass="23913">MKLPFRFPTLLVLPTLLATLAVANVEKVIFLGPPTVEVPSQKPTLSDLHLDTLTPETTTSSAVRTELDRVFPSESESGSGSGSESGRATWLLLRGLTEAAYATSRLESETHHPAPEGKETSYGEEMRRDPREGESVLLLRVLAAADYYADDADLMANPPPVLVDLILDPFLLNVLPRSLAPTVGYVVAVAIATWFVARGLASQLRTFAITREQRGSKKDQ</sequence>
<reference evidence="4" key="1">
    <citation type="submission" date="2020-03" db="EMBL/GenBank/DDBJ databases">
        <title>Site-based positive gene gene selection in Geosmithia morbida across the United States reveals a broad range of putative effectors and factors for local host and environmental adapation.</title>
        <authorList>
            <person name="Onufrak A."/>
            <person name="Murdoch R.W."/>
            <person name="Gazis R."/>
            <person name="Huff M."/>
            <person name="Staton M."/>
            <person name="Klingeman W."/>
            <person name="Hadziabdic D."/>
        </authorList>
    </citation>
    <scope>NUCLEOTIDE SEQUENCE</scope>
    <source>
        <strain evidence="4">1262</strain>
    </source>
</reference>
<evidence type="ECO:0000313" key="4">
    <source>
        <dbReference type="EMBL" id="KAF4123631.1"/>
    </source>
</evidence>
<dbReference type="RefSeq" id="XP_035322283.1">
    <property type="nucleotide sequence ID" value="XM_035468302.1"/>
</dbReference>
<feature type="compositionally biased region" description="Low complexity" evidence="1">
    <location>
        <begin position="73"/>
        <end position="86"/>
    </location>
</feature>